<feature type="region of interest" description="Disordered" evidence="1">
    <location>
        <begin position="177"/>
        <end position="203"/>
    </location>
</feature>
<reference evidence="2 3" key="1">
    <citation type="journal article" date="2014" name="Nat. Genet.">
        <title>Genome sequence of the hot pepper provides insights into the evolution of pungency in Capsicum species.</title>
        <authorList>
            <person name="Kim S."/>
            <person name="Park M."/>
            <person name="Yeom S.I."/>
            <person name="Kim Y.M."/>
            <person name="Lee J.M."/>
            <person name="Lee H.A."/>
            <person name="Seo E."/>
            <person name="Choi J."/>
            <person name="Cheong K."/>
            <person name="Kim K.T."/>
            <person name="Jung K."/>
            <person name="Lee G.W."/>
            <person name="Oh S.K."/>
            <person name="Bae C."/>
            <person name="Kim S.B."/>
            <person name="Lee H.Y."/>
            <person name="Kim S.Y."/>
            <person name="Kim M.S."/>
            <person name="Kang B.C."/>
            <person name="Jo Y.D."/>
            <person name="Yang H.B."/>
            <person name="Jeong H.J."/>
            <person name="Kang W.H."/>
            <person name="Kwon J.K."/>
            <person name="Shin C."/>
            <person name="Lim J.Y."/>
            <person name="Park J.H."/>
            <person name="Huh J.H."/>
            <person name="Kim J.S."/>
            <person name="Kim B.D."/>
            <person name="Cohen O."/>
            <person name="Paran I."/>
            <person name="Suh M.C."/>
            <person name="Lee S.B."/>
            <person name="Kim Y.K."/>
            <person name="Shin Y."/>
            <person name="Noh S.J."/>
            <person name="Park J."/>
            <person name="Seo Y.S."/>
            <person name="Kwon S.Y."/>
            <person name="Kim H.A."/>
            <person name="Park J.M."/>
            <person name="Kim H.J."/>
            <person name="Choi S.B."/>
            <person name="Bosland P.W."/>
            <person name="Reeves G."/>
            <person name="Jo S.H."/>
            <person name="Lee B.W."/>
            <person name="Cho H.T."/>
            <person name="Choi H.S."/>
            <person name="Lee M.S."/>
            <person name="Yu Y."/>
            <person name="Do Choi Y."/>
            <person name="Park B.S."/>
            <person name="van Deynze A."/>
            <person name="Ashrafi H."/>
            <person name="Hill T."/>
            <person name="Kim W.T."/>
            <person name="Pai H.S."/>
            <person name="Ahn H.K."/>
            <person name="Yeam I."/>
            <person name="Giovannoni J.J."/>
            <person name="Rose J.K."/>
            <person name="Sorensen I."/>
            <person name="Lee S.J."/>
            <person name="Kim R.W."/>
            <person name="Choi I.Y."/>
            <person name="Choi B.S."/>
            <person name="Lim J.S."/>
            <person name="Lee Y.H."/>
            <person name="Choi D."/>
        </authorList>
    </citation>
    <scope>NUCLEOTIDE SEQUENCE [LARGE SCALE GENOMIC DNA]</scope>
    <source>
        <strain evidence="3">cv. CM334</strain>
    </source>
</reference>
<dbReference type="Gene3D" id="2.40.50.140">
    <property type="entry name" value="Nucleic acid-binding proteins"/>
    <property type="match status" value="1"/>
</dbReference>
<evidence type="ECO:0000313" key="3">
    <source>
        <dbReference type="Proteomes" id="UP000222542"/>
    </source>
</evidence>
<dbReference type="Gramene" id="PHT82717">
    <property type="protein sequence ID" value="PHT82717"/>
    <property type="gene ID" value="T459_11160"/>
</dbReference>
<keyword evidence="3" id="KW-1185">Reference proteome</keyword>
<dbReference type="InterPro" id="IPR012340">
    <property type="entry name" value="NA-bd_OB-fold"/>
</dbReference>
<dbReference type="AlphaFoldDB" id="A0A2G2ZL47"/>
<accession>A0A2G2ZL47</accession>
<gene>
    <name evidence="2" type="ORF">T459_11160</name>
</gene>
<evidence type="ECO:0000256" key="1">
    <source>
        <dbReference type="SAM" id="MobiDB-lite"/>
    </source>
</evidence>
<proteinExistence type="predicted"/>
<feature type="compositionally biased region" description="Basic residues" evidence="1">
    <location>
        <begin position="245"/>
        <end position="256"/>
    </location>
</feature>
<feature type="compositionally biased region" description="Basic and acidic residues" evidence="1">
    <location>
        <begin position="186"/>
        <end position="203"/>
    </location>
</feature>
<dbReference type="STRING" id="4072.A0A2G2ZL47"/>
<name>A0A2G2ZL47_CAPAN</name>
<protein>
    <recommendedName>
        <fullName evidence="4">Replication factor A C-terminal domain-containing protein</fullName>
    </recommendedName>
</protein>
<dbReference type="CDD" id="cd09272">
    <property type="entry name" value="RNase_HI_RT_Ty1"/>
    <property type="match status" value="1"/>
</dbReference>
<evidence type="ECO:0000313" key="2">
    <source>
        <dbReference type="EMBL" id="PHT82717.1"/>
    </source>
</evidence>
<evidence type="ECO:0008006" key="4">
    <source>
        <dbReference type="Google" id="ProtNLM"/>
    </source>
</evidence>
<dbReference type="SUPFAM" id="SSF50249">
    <property type="entry name" value="Nucleic acid-binding proteins"/>
    <property type="match status" value="1"/>
</dbReference>
<dbReference type="EMBL" id="AYRZ02000004">
    <property type="protein sequence ID" value="PHT82717.1"/>
    <property type="molecule type" value="Genomic_DNA"/>
</dbReference>
<feature type="region of interest" description="Disordered" evidence="1">
    <location>
        <begin position="236"/>
        <end position="262"/>
    </location>
</feature>
<organism evidence="2 3">
    <name type="scientific">Capsicum annuum</name>
    <name type="common">Capsicum pepper</name>
    <dbReference type="NCBI Taxonomy" id="4072"/>
    <lineage>
        <taxon>Eukaryota</taxon>
        <taxon>Viridiplantae</taxon>
        <taxon>Streptophyta</taxon>
        <taxon>Embryophyta</taxon>
        <taxon>Tracheophyta</taxon>
        <taxon>Spermatophyta</taxon>
        <taxon>Magnoliopsida</taxon>
        <taxon>eudicotyledons</taxon>
        <taxon>Gunneridae</taxon>
        <taxon>Pentapetalae</taxon>
        <taxon>asterids</taxon>
        <taxon>lamiids</taxon>
        <taxon>Solanales</taxon>
        <taxon>Solanaceae</taxon>
        <taxon>Solanoideae</taxon>
        <taxon>Capsiceae</taxon>
        <taxon>Capsicum</taxon>
    </lineage>
</organism>
<dbReference type="Proteomes" id="UP000222542">
    <property type="component" value="Unassembled WGS sequence"/>
</dbReference>
<comment type="caution">
    <text evidence="2">The sequence shown here is derived from an EMBL/GenBank/DDBJ whole genome shotgun (WGS) entry which is preliminary data.</text>
</comment>
<sequence length="262" mass="29863">MPTPLHCDNKSAVQIAKNSVFHERTKHIEIDCHFTRHHLQLGTISLPFVPSSLQIADLFTKAQSASRFRFLCDKLSMLIAVALYRIQVTVMDDTGSISLMIWDTDAMSLIGKSANDLKEELLQNTGNDDGPSYPIELNNILQRKFIFKVIVKDKNIQNHEVYSVVKILDDEDLIKKYSPNESNTSNDHDFTNSKELYDEKDYKESTNDSEMLTSLRTYAKRNRSFKKHKSIIVDENVHGQLSSNKIHKGAKKKKKSSSATSK</sequence>
<reference evidence="2 3" key="2">
    <citation type="journal article" date="2017" name="Genome Biol.">
        <title>New reference genome sequences of hot pepper reveal the massive evolution of plant disease-resistance genes by retroduplication.</title>
        <authorList>
            <person name="Kim S."/>
            <person name="Park J."/>
            <person name="Yeom S.I."/>
            <person name="Kim Y.M."/>
            <person name="Seo E."/>
            <person name="Kim K.T."/>
            <person name="Kim M.S."/>
            <person name="Lee J.M."/>
            <person name="Cheong K."/>
            <person name="Shin H.S."/>
            <person name="Kim S.B."/>
            <person name="Han K."/>
            <person name="Lee J."/>
            <person name="Park M."/>
            <person name="Lee H.A."/>
            <person name="Lee H.Y."/>
            <person name="Lee Y."/>
            <person name="Oh S."/>
            <person name="Lee J.H."/>
            <person name="Choi E."/>
            <person name="Choi E."/>
            <person name="Lee S.E."/>
            <person name="Jeon J."/>
            <person name="Kim H."/>
            <person name="Choi G."/>
            <person name="Song H."/>
            <person name="Lee J."/>
            <person name="Lee S.C."/>
            <person name="Kwon J.K."/>
            <person name="Lee H.Y."/>
            <person name="Koo N."/>
            <person name="Hong Y."/>
            <person name="Kim R.W."/>
            <person name="Kang W.H."/>
            <person name="Huh J.H."/>
            <person name="Kang B.C."/>
            <person name="Yang T.J."/>
            <person name="Lee Y.H."/>
            <person name="Bennetzen J.L."/>
            <person name="Choi D."/>
        </authorList>
    </citation>
    <scope>NUCLEOTIDE SEQUENCE [LARGE SCALE GENOMIC DNA]</scope>
    <source>
        <strain evidence="3">cv. CM334</strain>
    </source>
</reference>